<dbReference type="Pfam" id="PF07261">
    <property type="entry name" value="DnaB_2"/>
    <property type="match status" value="1"/>
</dbReference>
<comment type="similarity">
    <text evidence="1">Belongs to the DnaB/DnaD family.</text>
</comment>
<gene>
    <name evidence="5" type="ORF">R4Y45_05275</name>
</gene>
<keyword evidence="6" id="KW-1185">Reference proteome</keyword>
<accession>A0ABU8SGZ1</accession>
<sequence length="447" mass="51901">MTLFNNPKQRFYTLYPQQLTAHEIEVLTLLYQPLIGAKAVSLFLTLNQLADKMPVRSQYKTLIQVQEQTDLSLSEIDQARQKLEGVSLLKTYQDSNEVLGLFFVFELNPILSVSEFFQTFLLSSLLLEKIGEVRYQKLKEKYAQPKPVIFNQPQDISSSFFDIFHVREEQVLSPSPVVKEMADETKSPAKNKQSQLDEKQAATIEWDFLTDFLAAYHISEREVMKHQKRFYDMMRFYGISEQELGNIIVKTLNVGDATLNFKRIENMLADTYHSTAHVAKQPQVQSKSSQTQDSFSVEEKKLIASAKKVTPLQYLERYKNQKGGFSTFGEKQILYRLSQNIHLSDEMINMMIWIALRYEPTLKQNLMDNLANDWLQQGITNAEQVVNYLKARESQSPKKAKKTQYQSKPARKEIATDWSKKENQSQMPEQKELSQLDNLLKEIDYPD</sequence>
<dbReference type="InterPro" id="IPR006343">
    <property type="entry name" value="DnaB/C_C"/>
</dbReference>
<feature type="region of interest" description="Disordered" evidence="2">
    <location>
        <begin position="392"/>
        <end position="438"/>
    </location>
</feature>
<evidence type="ECO:0000259" key="4">
    <source>
        <dbReference type="Pfam" id="PF25888"/>
    </source>
</evidence>
<dbReference type="InterPro" id="IPR058660">
    <property type="entry name" value="WHD_DnaB"/>
</dbReference>
<proteinExistence type="inferred from homology"/>
<dbReference type="Pfam" id="PF25888">
    <property type="entry name" value="WHD_DnaB"/>
    <property type="match status" value="1"/>
</dbReference>
<evidence type="ECO:0000313" key="5">
    <source>
        <dbReference type="EMBL" id="MEJ6348638.1"/>
    </source>
</evidence>
<comment type="caution">
    <text evidence="5">The sequence shown here is derived from an EMBL/GenBank/DDBJ whole genome shotgun (WGS) entry which is preliminary data.</text>
</comment>
<name>A0ABU8SGZ1_9LACO</name>
<evidence type="ECO:0000256" key="2">
    <source>
        <dbReference type="SAM" id="MobiDB-lite"/>
    </source>
</evidence>
<reference evidence="5 6" key="1">
    <citation type="submission" date="2023-10" db="EMBL/GenBank/DDBJ databases">
        <title>Holzapfeliella saturejae sp. nov. isolated from Satureja montana flowers.</title>
        <authorList>
            <person name="Alcantara C."/>
            <person name="Zuniga M."/>
            <person name="Landete J.M."/>
            <person name="Monedero V."/>
        </authorList>
    </citation>
    <scope>NUCLEOTIDE SEQUENCE [LARGE SCALE GENOMIC DNA]</scope>
    <source>
        <strain evidence="5 6">He02</strain>
    </source>
</reference>
<dbReference type="Proteomes" id="UP001377804">
    <property type="component" value="Unassembled WGS sequence"/>
</dbReference>
<feature type="compositionally biased region" description="Basic and acidic residues" evidence="2">
    <location>
        <begin position="410"/>
        <end position="438"/>
    </location>
</feature>
<organism evidence="5 6">
    <name type="scientific">Holzapfeliella saturejae</name>
    <dbReference type="NCBI Taxonomy" id="3082953"/>
    <lineage>
        <taxon>Bacteria</taxon>
        <taxon>Bacillati</taxon>
        <taxon>Bacillota</taxon>
        <taxon>Bacilli</taxon>
        <taxon>Lactobacillales</taxon>
        <taxon>Lactobacillaceae</taxon>
        <taxon>Holzapfeliella</taxon>
    </lineage>
</organism>
<feature type="domain" description="Replicative helicase loading/DNA remodeling protein DnaB N-terminal winged helix" evidence="4">
    <location>
        <begin position="6"/>
        <end position="265"/>
    </location>
</feature>
<evidence type="ECO:0000259" key="3">
    <source>
        <dbReference type="Pfam" id="PF07261"/>
    </source>
</evidence>
<dbReference type="RefSeq" id="WP_339970004.1">
    <property type="nucleotide sequence ID" value="NZ_JAWMWG010000001.1"/>
</dbReference>
<dbReference type="EMBL" id="JAWMWG010000001">
    <property type="protein sequence ID" value="MEJ6348638.1"/>
    <property type="molecule type" value="Genomic_DNA"/>
</dbReference>
<evidence type="ECO:0000256" key="1">
    <source>
        <dbReference type="ARBA" id="ARBA00093462"/>
    </source>
</evidence>
<feature type="domain" description="DnaB/C C-terminal" evidence="3">
    <location>
        <begin position="316"/>
        <end position="388"/>
    </location>
</feature>
<protein>
    <submittedName>
        <fullName evidence="5">DnaD domain protein</fullName>
    </submittedName>
</protein>
<evidence type="ECO:0000313" key="6">
    <source>
        <dbReference type="Proteomes" id="UP001377804"/>
    </source>
</evidence>